<dbReference type="Proteomes" id="UP000050973">
    <property type="component" value="Unassembled WGS sequence"/>
</dbReference>
<dbReference type="EMBL" id="AZGE01000029">
    <property type="protein sequence ID" value="KRM14435.1"/>
    <property type="molecule type" value="Genomic_DNA"/>
</dbReference>
<dbReference type="NCBIfam" id="TIGR03713">
    <property type="entry name" value="acc_sec_asp1"/>
    <property type="match status" value="1"/>
</dbReference>
<accession>A0A0R1WHN3</accession>
<protein>
    <submittedName>
        <fullName evidence="2">Accessory sec system protein asp1</fullName>
    </submittedName>
</protein>
<dbReference type="RefSeq" id="WP_003715715.1">
    <property type="nucleotide sequence ID" value="NZ_AZGE01000029.1"/>
</dbReference>
<dbReference type="PATRIC" id="fig|1423779.3.peg.1139"/>
<evidence type="ECO:0000313" key="2">
    <source>
        <dbReference type="EMBL" id="KRM14435.1"/>
    </source>
</evidence>
<dbReference type="Pfam" id="PF16993">
    <property type="entry name" value="Asp1"/>
    <property type="match status" value="1"/>
</dbReference>
<sequence length="505" mass="58411">MDYLVPGWHQLLNDWAYTVPMVEFDDAVSHLQILRDDQQPAGLIVTDYQPQLSSKLNQFSLAPTKVFAAFDYLQGVEHSDSRVVDYRDLAWPADALFDMTPFRLQVVSQGRKYAQVIFDNQGKVLWIDYFQADGQRNRRLLLDSRGFVSREEEYTDGQLRGFSYFDEQGHWRFRQDQQTGRVTINPDLPRFTKQLAYDQLSDLITEVVREHFLPQLKATDRLIVSLDDQQPVASQVFAQQDRVVFSASRWHPYRQTLAKIATQKPLLIADAQATAEEVQQLGYLPEPPAIIPIFQAQFKLGHSQRSLRQRIAVFCENTAHDELARIVELLYQLLLKDPDELAVDYLTYSPEKEQEVRQLVDDLTDRHPGEFEFKPDKPDQNENERDLKEKALPQLEIKTVRLTSTSAVLKALDKTRIMVDWGTKIDQFMQIAVISVGIPQIRQAPTEMLQSGKNGLVETDLDKLPAGLNYYLQSLRHWNAALANNVQYLNQYSEENLLKKWQEIL</sequence>
<proteinExistence type="predicted"/>
<evidence type="ECO:0000256" key="1">
    <source>
        <dbReference type="SAM" id="MobiDB-lite"/>
    </source>
</evidence>
<reference evidence="2 3" key="1">
    <citation type="journal article" date="2015" name="Genome Announc.">
        <title>Expanding the biotechnology potential of lactobacilli through comparative genomics of 213 strains and associated genera.</title>
        <authorList>
            <person name="Sun Z."/>
            <person name="Harris H.M."/>
            <person name="McCann A."/>
            <person name="Guo C."/>
            <person name="Argimon S."/>
            <person name="Zhang W."/>
            <person name="Yang X."/>
            <person name="Jeffery I.B."/>
            <person name="Cooney J.C."/>
            <person name="Kagawa T.F."/>
            <person name="Liu W."/>
            <person name="Song Y."/>
            <person name="Salvetti E."/>
            <person name="Wrobel A."/>
            <person name="Rasinkangas P."/>
            <person name="Parkhill J."/>
            <person name="Rea M.C."/>
            <person name="O'Sullivan O."/>
            <person name="Ritari J."/>
            <person name="Douillard F.P."/>
            <person name="Paul Ross R."/>
            <person name="Yang R."/>
            <person name="Briner A.E."/>
            <person name="Felis G.E."/>
            <person name="de Vos W.M."/>
            <person name="Barrangou R."/>
            <person name="Klaenhammer T.R."/>
            <person name="Caufield P.W."/>
            <person name="Cui Y."/>
            <person name="Zhang H."/>
            <person name="O'Toole P.W."/>
        </authorList>
    </citation>
    <scope>NUCLEOTIDE SEQUENCE [LARGE SCALE GENOMIC DNA]</scope>
    <source>
        <strain evidence="2 3">DSM 4864</strain>
    </source>
</reference>
<gene>
    <name evidence="2" type="ORF">FC49_GL001105</name>
</gene>
<dbReference type="InterPro" id="IPR022372">
    <property type="entry name" value="Accessory_SS_Asp1"/>
</dbReference>
<dbReference type="GO" id="GO:0015031">
    <property type="term" value="P:protein transport"/>
    <property type="evidence" value="ECO:0007669"/>
    <property type="project" value="InterPro"/>
</dbReference>
<evidence type="ECO:0000313" key="3">
    <source>
        <dbReference type="Proteomes" id="UP000050973"/>
    </source>
</evidence>
<name>A0A0R1WHN3_9LACO</name>
<dbReference type="AlphaFoldDB" id="A0A0R1WHN3"/>
<organism evidence="2 3">
    <name type="scientific">Limosilactobacillus oris DSM 4864</name>
    <dbReference type="NCBI Taxonomy" id="1423779"/>
    <lineage>
        <taxon>Bacteria</taxon>
        <taxon>Bacillati</taxon>
        <taxon>Bacillota</taxon>
        <taxon>Bacilli</taxon>
        <taxon>Lactobacillales</taxon>
        <taxon>Lactobacillaceae</taxon>
        <taxon>Limosilactobacillus</taxon>
    </lineage>
</organism>
<feature type="region of interest" description="Disordered" evidence="1">
    <location>
        <begin position="367"/>
        <end position="389"/>
    </location>
</feature>
<comment type="caution">
    <text evidence="2">The sequence shown here is derived from an EMBL/GenBank/DDBJ whole genome shotgun (WGS) entry which is preliminary data.</text>
</comment>